<reference evidence="2" key="1">
    <citation type="submission" date="2022-09" db="EMBL/GenBank/DDBJ databases">
        <title>Actin cytoskeleton and complex cell architecture in an #Asgard archaeon.</title>
        <authorList>
            <person name="Ponce Toledo R.I."/>
            <person name="Schleper C."/>
            <person name="Rodrigues Oliveira T."/>
            <person name="Wollweber F."/>
            <person name="Xu J."/>
            <person name="Rittmann S."/>
            <person name="Klingl A."/>
            <person name="Pilhofer M."/>
        </authorList>
    </citation>
    <scope>NUCLEOTIDE SEQUENCE</scope>
    <source>
        <strain evidence="2">B-35</strain>
    </source>
</reference>
<accession>A0ABY6HQY3</accession>
<evidence type="ECO:0000313" key="3">
    <source>
        <dbReference type="Proteomes" id="UP001208689"/>
    </source>
</evidence>
<dbReference type="SUPFAM" id="SSF51161">
    <property type="entry name" value="Trimeric LpxA-like enzymes"/>
    <property type="match status" value="1"/>
</dbReference>
<feature type="transmembrane region" description="Helical" evidence="1">
    <location>
        <begin position="24"/>
        <end position="50"/>
    </location>
</feature>
<organism evidence="2 3">
    <name type="scientific">Candidatus Lokiarchaeum ossiferum</name>
    <dbReference type="NCBI Taxonomy" id="2951803"/>
    <lineage>
        <taxon>Archaea</taxon>
        <taxon>Promethearchaeati</taxon>
        <taxon>Promethearchaeota</taxon>
        <taxon>Promethearchaeia</taxon>
        <taxon>Promethearchaeales</taxon>
        <taxon>Promethearchaeaceae</taxon>
        <taxon>Candidatus Lokiarchaeum</taxon>
    </lineage>
</organism>
<gene>
    <name evidence="2" type="ORF">NEF87_002202</name>
</gene>
<keyword evidence="3" id="KW-1185">Reference proteome</keyword>
<protein>
    <submittedName>
        <fullName evidence="2">Uncharacterized protein</fullName>
    </submittedName>
</protein>
<sequence>MEDSHLTPPHPKPEFIPQVSLLQIIGYFFFIVAIWAIPIASVLMLGIIYIKRVLIPDIQIYANPLLVVQNAFNGNVKFLLISLATPAGILLLYLFELFLVALLTKIFIGYCNYLSPEKEMVGAKGLGGDEQRDVDIYHLRGAIYRIMKWIFARCPFPWLIKWAFSFAGNNKYGKGTVLEDQYYCQEFFETGENVYIDKLAIVSSHLVEGAYGAITLKKVHVGDNCVIGANVGVSPGAFMEPNSEIVNNSMVPKFKKFKSGAKYHGIPVKKMSLEEYEQLLHLTTTDKSNPANIKQIQQNETEQR</sequence>
<proteinExistence type="predicted"/>
<dbReference type="InterPro" id="IPR011004">
    <property type="entry name" value="Trimer_LpxA-like_sf"/>
</dbReference>
<dbReference type="EMBL" id="CP104013">
    <property type="protein sequence ID" value="UYP45917.1"/>
    <property type="molecule type" value="Genomic_DNA"/>
</dbReference>
<dbReference type="Proteomes" id="UP001208689">
    <property type="component" value="Chromosome"/>
</dbReference>
<evidence type="ECO:0000313" key="2">
    <source>
        <dbReference type="EMBL" id="UYP45917.1"/>
    </source>
</evidence>
<evidence type="ECO:0000256" key="1">
    <source>
        <dbReference type="SAM" id="Phobius"/>
    </source>
</evidence>
<keyword evidence="1" id="KW-1133">Transmembrane helix</keyword>
<keyword evidence="1" id="KW-0812">Transmembrane</keyword>
<feature type="transmembrane region" description="Helical" evidence="1">
    <location>
        <begin position="78"/>
        <end position="103"/>
    </location>
</feature>
<keyword evidence="1" id="KW-0472">Membrane</keyword>
<name>A0ABY6HQY3_9ARCH</name>
<dbReference type="Gene3D" id="2.160.10.10">
    <property type="entry name" value="Hexapeptide repeat proteins"/>
    <property type="match status" value="1"/>
</dbReference>